<dbReference type="InterPro" id="IPR049489">
    <property type="entry name" value="FabD-like_helical_ins"/>
</dbReference>
<dbReference type="NCBIfam" id="TIGR02814">
    <property type="entry name" value="pfaD_fam"/>
    <property type="match status" value="1"/>
</dbReference>
<keyword evidence="3" id="KW-0560">Oxidoreductase</keyword>
<dbReference type="EMBL" id="CACVAQ010000010">
    <property type="protein sequence ID" value="CAA6798690.1"/>
    <property type="molecule type" value="Genomic_DNA"/>
</dbReference>
<evidence type="ECO:0000313" key="3">
    <source>
        <dbReference type="EMBL" id="CAA6798690.1"/>
    </source>
</evidence>
<dbReference type="Pfam" id="PF03060">
    <property type="entry name" value="NMO"/>
    <property type="match status" value="1"/>
</dbReference>
<dbReference type="AlphaFoldDB" id="A0A6S6S6N2"/>
<protein>
    <submittedName>
        <fullName evidence="3">Enoyl-[acyl-carrier-protein] reductase [FMN] (EC, inferred for PFA pathway)</fullName>
        <ecNumber evidence="3">1.3.1.9</ecNumber>
    </submittedName>
</protein>
<gene>
    <name evidence="3" type="ORF">HELGO_WM10088</name>
</gene>
<reference evidence="3" key="1">
    <citation type="submission" date="2020-01" db="EMBL/GenBank/DDBJ databases">
        <authorList>
            <person name="Meier V. D."/>
            <person name="Meier V D."/>
        </authorList>
    </citation>
    <scope>NUCLEOTIDE SEQUENCE</scope>
    <source>
        <strain evidence="3">HLG_WM_MAG_10</strain>
    </source>
</reference>
<evidence type="ECO:0000259" key="2">
    <source>
        <dbReference type="Pfam" id="PF21607"/>
    </source>
</evidence>
<dbReference type="InterPro" id="IPR040981">
    <property type="entry name" value="PfaD_N"/>
</dbReference>
<name>A0A6S6S6N2_9BACT</name>
<feature type="domain" description="Fatty acid synthase subunit PfaD N-terminal" evidence="1">
    <location>
        <begin position="13"/>
        <end position="63"/>
    </location>
</feature>
<dbReference type="CDD" id="cd04742">
    <property type="entry name" value="NPD_FabD"/>
    <property type="match status" value="1"/>
</dbReference>
<proteinExistence type="predicted"/>
<dbReference type="SUPFAM" id="SSF51412">
    <property type="entry name" value="Inosine monophosphate dehydrogenase (IMPDH)"/>
    <property type="match status" value="1"/>
</dbReference>
<organism evidence="3">
    <name type="scientific">uncultured Aureispira sp</name>
    <dbReference type="NCBI Taxonomy" id="1331704"/>
    <lineage>
        <taxon>Bacteria</taxon>
        <taxon>Pseudomonadati</taxon>
        <taxon>Bacteroidota</taxon>
        <taxon>Saprospiria</taxon>
        <taxon>Saprospirales</taxon>
        <taxon>Saprospiraceae</taxon>
        <taxon>Aureispira</taxon>
        <taxon>environmental samples</taxon>
    </lineage>
</organism>
<dbReference type="InterPro" id="IPR014179">
    <property type="entry name" value="PfaD-like_TIM-barrel"/>
</dbReference>
<dbReference type="PANTHER" id="PTHR32332:SF20">
    <property type="entry name" value="2-NITROPROPANE DIOXYGENASE-LIKE PROTEIN"/>
    <property type="match status" value="1"/>
</dbReference>
<accession>A0A6S6S6N2</accession>
<dbReference type="Gene3D" id="3.20.20.70">
    <property type="entry name" value="Aldolase class I"/>
    <property type="match status" value="1"/>
</dbReference>
<feature type="domain" description="[Acyl-carrier-protein] S-malonyltransferase-like inserted helical" evidence="2">
    <location>
        <begin position="388"/>
        <end position="466"/>
    </location>
</feature>
<dbReference type="PANTHER" id="PTHR32332">
    <property type="entry name" value="2-NITROPROPANE DIOXYGENASE"/>
    <property type="match status" value="1"/>
</dbReference>
<dbReference type="EC" id="1.3.1.9" evidence="3"/>
<sequence>MITFTGIKQKLYWKGSPRAISFDAAGMETKLKNTADNCFVVLDHANRIGVANAGELTTEGSGLQVLGMVAPMTAQQLGDTTFRRDYNLKYAYKTGAMANGIASEALVIAIGKAGLLGSFGAAGLVPNRVEQAINTIQDALQNESYAFNLIHSPNEPALEEGAVKHFLARGVHVVEASAFLSLTINIVHYRVAGLSQDADGNVLIQNRVIAKISRKEVASHFMQPAPKKYLDKLLAAGKITPLQAALAAKVPMADDITVEADSGGHTDNRPLVALLPSIIRLRNELQLVHHFETPIRIGAAGGIGTPESALSAFMMGAAYIVTGSVNQACVEAGTSEHVRKLLAKVAQTDVMMAPASDMFEMGVELQVLKRGTLFGPRAKKLHEYYMKYDSIDDIPTAEREKLEKQTFRKPLEDVWQGCIEFFQERDPHQIERAKGNPKRKMALIFRWYLGLSSNWANAGVQDRLTDMQIWCGPAMGSFNDWVKGTYLEAYENRTAADVAGHIMAGAAYLYRVQALQTQGIHLPIDWASYVPSEKYIANLV</sequence>
<dbReference type="InterPro" id="IPR013785">
    <property type="entry name" value="Aldolase_TIM"/>
</dbReference>
<dbReference type="Pfam" id="PF21607">
    <property type="entry name" value="FabD_helical_ins"/>
    <property type="match status" value="1"/>
</dbReference>
<dbReference type="Pfam" id="PF18328">
    <property type="entry name" value="PfaD_N"/>
    <property type="match status" value="1"/>
</dbReference>
<evidence type="ECO:0000259" key="1">
    <source>
        <dbReference type="Pfam" id="PF18328"/>
    </source>
</evidence>
<dbReference type="GO" id="GO:0004318">
    <property type="term" value="F:enoyl-[acyl-carrier-protein] reductase (NADH) activity"/>
    <property type="evidence" value="ECO:0007669"/>
    <property type="project" value="UniProtKB-EC"/>
</dbReference>